<name>A0A8R2NTR9_ACYPI</name>
<sequence length="128" mass="14428">MRQVWLTERALADLAAGPPRPVRMHFVEDAARDRGRNNLPTANEVAAVFVGEGGLPPRHINLVIYDTNPIDQQRRTQFIPAGSCHSDPMLYPLFSRTARPVGITVLQEGPQRNNVRSRNTIRDYFVPN</sequence>
<proteinExistence type="predicted"/>
<protein>
    <submittedName>
        <fullName evidence="1">Uncharacterized protein</fullName>
    </submittedName>
</protein>
<evidence type="ECO:0000313" key="2">
    <source>
        <dbReference type="Proteomes" id="UP000007819"/>
    </source>
</evidence>
<dbReference type="Proteomes" id="UP000007819">
    <property type="component" value="Unassembled WGS sequence"/>
</dbReference>
<accession>A0A8R2NTR9</accession>
<dbReference type="GeneID" id="107882603"/>
<dbReference type="OrthoDB" id="6620359at2759"/>
<organism evidence="1 2">
    <name type="scientific">Acyrthosiphon pisum</name>
    <name type="common">Pea aphid</name>
    <dbReference type="NCBI Taxonomy" id="7029"/>
    <lineage>
        <taxon>Eukaryota</taxon>
        <taxon>Metazoa</taxon>
        <taxon>Ecdysozoa</taxon>
        <taxon>Arthropoda</taxon>
        <taxon>Hexapoda</taxon>
        <taxon>Insecta</taxon>
        <taxon>Pterygota</taxon>
        <taxon>Neoptera</taxon>
        <taxon>Paraneoptera</taxon>
        <taxon>Hemiptera</taxon>
        <taxon>Sternorrhyncha</taxon>
        <taxon>Aphidomorpha</taxon>
        <taxon>Aphidoidea</taxon>
        <taxon>Aphididae</taxon>
        <taxon>Macrosiphini</taxon>
        <taxon>Acyrthosiphon</taxon>
    </lineage>
</organism>
<keyword evidence="2" id="KW-1185">Reference proteome</keyword>
<reference evidence="2" key="1">
    <citation type="submission" date="2010-06" db="EMBL/GenBank/DDBJ databases">
        <authorList>
            <person name="Jiang H."/>
            <person name="Abraham K."/>
            <person name="Ali S."/>
            <person name="Alsbrooks S.L."/>
            <person name="Anim B.N."/>
            <person name="Anosike U.S."/>
            <person name="Attaway T."/>
            <person name="Bandaranaike D.P."/>
            <person name="Battles P.K."/>
            <person name="Bell S.N."/>
            <person name="Bell A.V."/>
            <person name="Beltran B."/>
            <person name="Bickham C."/>
            <person name="Bustamante Y."/>
            <person name="Caleb T."/>
            <person name="Canada A."/>
            <person name="Cardenas V."/>
            <person name="Carter K."/>
            <person name="Chacko J."/>
            <person name="Chandrabose M.N."/>
            <person name="Chavez D."/>
            <person name="Chavez A."/>
            <person name="Chen L."/>
            <person name="Chu H.-S."/>
            <person name="Claassen K.J."/>
            <person name="Cockrell R."/>
            <person name="Collins M."/>
            <person name="Cooper J.A."/>
            <person name="Cree A."/>
            <person name="Curry S.M."/>
            <person name="Da Y."/>
            <person name="Dao M.D."/>
            <person name="Das B."/>
            <person name="Davila M.-L."/>
            <person name="Davy-Carroll L."/>
            <person name="Denson S."/>
            <person name="Dinh H."/>
            <person name="Ebong V.E."/>
            <person name="Edwards J.R."/>
            <person name="Egan A."/>
            <person name="El-Daye J."/>
            <person name="Escobedo L."/>
            <person name="Fernandez S."/>
            <person name="Fernando P.R."/>
            <person name="Flagg N."/>
            <person name="Forbes L.D."/>
            <person name="Fowler R.G."/>
            <person name="Fu Q."/>
            <person name="Gabisi R.A."/>
            <person name="Ganer J."/>
            <person name="Garbino Pronczuk A."/>
            <person name="Garcia R.M."/>
            <person name="Garner T."/>
            <person name="Garrett T.E."/>
            <person name="Gonzalez D.A."/>
            <person name="Hamid H."/>
            <person name="Hawkins E.S."/>
            <person name="Hirani K."/>
            <person name="Hogues M.E."/>
            <person name="Hollins B."/>
            <person name="Hsiao C.-H."/>
            <person name="Jabil R."/>
            <person name="James M.L."/>
            <person name="Jhangiani S.N."/>
            <person name="Johnson B."/>
            <person name="Johnson Q."/>
            <person name="Joshi V."/>
            <person name="Kalu J.B."/>
            <person name="Kam C."/>
            <person name="Kashfia A."/>
            <person name="Keebler J."/>
            <person name="Kisamo H."/>
            <person name="Kovar C.L."/>
            <person name="Lago L.A."/>
            <person name="Lai C.-Y."/>
            <person name="Laidlaw J."/>
            <person name="Lara F."/>
            <person name="Le T.-K."/>
            <person name="Lee S.L."/>
            <person name="Legall F.H."/>
            <person name="Lemon S.J."/>
            <person name="Lewis L.R."/>
            <person name="Li B."/>
            <person name="Liu Y."/>
            <person name="Liu Y.-S."/>
            <person name="Lopez J."/>
            <person name="Lozado R.J."/>
            <person name="Lu J."/>
            <person name="Madu R.C."/>
            <person name="Maheshwari M."/>
            <person name="Maheshwari R."/>
            <person name="Malloy K."/>
            <person name="Martinez E."/>
            <person name="Mathew T."/>
            <person name="Mercado I.C."/>
            <person name="Mercado C."/>
            <person name="Meyer B."/>
            <person name="Montgomery K."/>
            <person name="Morgan M.B."/>
            <person name="Munidasa M."/>
            <person name="Nazareth L.V."/>
            <person name="Nelson J."/>
            <person name="Ng B.M."/>
            <person name="Nguyen N.B."/>
            <person name="Nguyen P.Q."/>
            <person name="Nguyen T."/>
            <person name="Obregon M."/>
            <person name="Okwuonu G.O."/>
            <person name="Onwere C.G."/>
            <person name="Orozco G."/>
            <person name="Parra A."/>
            <person name="Patel S."/>
            <person name="Patil S."/>
            <person name="Perez A."/>
            <person name="Perez Y."/>
            <person name="Pham C."/>
            <person name="Primus E.L."/>
            <person name="Pu L.-L."/>
            <person name="Puazo M."/>
            <person name="Qin X."/>
            <person name="Quiroz J.B."/>
            <person name="Reese J."/>
            <person name="Richards S."/>
            <person name="Rives C.M."/>
            <person name="Robberts R."/>
            <person name="Ruiz S.J."/>
            <person name="Ruiz M.J."/>
            <person name="Santibanez J."/>
            <person name="Schneider B.W."/>
            <person name="Sisson I."/>
            <person name="Smith M."/>
            <person name="Sodergren E."/>
            <person name="Song X.-Z."/>
            <person name="Song B.B."/>
            <person name="Summersgill H."/>
            <person name="Thelus R."/>
            <person name="Thornton R.D."/>
            <person name="Trejos Z.Y."/>
            <person name="Usmani K."/>
            <person name="Vattathil S."/>
            <person name="Villasana D."/>
            <person name="Walker D.L."/>
            <person name="Wang S."/>
            <person name="Wang K."/>
            <person name="White C.S."/>
            <person name="Williams A.C."/>
            <person name="Williamson J."/>
            <person name="Wilson K."/>
            <person name="Woghiren I.O."/>
            <person name="Woodworth J.R."/>
            <person name="Worley K.C."/>
            <person name="Wright R.A."/>
            <person name="Wu W."/>
            <person name="Young L."/>
            <person name="Zhang L."/>
            <person name="Zhang J."/>
            <person name="Zhu Y."/>
            <person name="Muzny D.M."/>
            <person name="Weinstock G."/>
            <person name="Gibbs R.A."/>
        </authorList>
    </citation>
    <scope>NUCLEOTIDE SEQUENCE [LARGE SCALE GENOMIC DNA]</scope>
    <source>
        <strain evidence="2">LSR1</strain>
    </source>
</reference>
<evidence type="ECO:0000313" key="1">
    <source>
        <dbReference type="EnsemblMetazoa" id="XP_029347859.1"/>
    </source>
</evidence>
<dbReference type="RefSeq" id="XP_029347859.1">
    <property type="nucleotide sequence ID" value="XM_029491999.1"/>
</dbReference>
<dbReference type="KEGG" id="api:107882603"/>
<reference evidence="1" key="2">
    <citation type="submission" date="2022-06" db="UniProtKB">
        <authorList>
            <consortium name="EnsemblMetazoa"/>
        </authorList>
    </citation>
    <scope>IDENTIFICATION</scope>
</reference>
<dbReference type="AlphaFoldDB" id="A0A8R2NTR9"/>
<dbReference type="EnsemblMetazoa" id="XM_029491999.1">
    <property type="protein sequence ID" value="XP_029347859.1"/>
    <property type="gene ID" value="LOC107882603"/>
</dbReference>